<keyword evidence="2" id="KW-1185">Reference proteome</keyword>
<comment type="caution">
    <text evidence="1">The sequence shown here is derived from an EMBL/GenBank/DDBJ whole genome shotgun (WGS) entry which is preliminary data.</text>
</comment>
<protein>
    <submittedName>
        <fullName evidence="1">Uncharacterized protein</fullName>
    </submittedName>
</protein>
<reference evidence="1" key="1">
    <citation type="journal article" date="2021" name="mSystems">
        <title>Bacteria and Archaea Synergistically Convert Glycine Betaine to Biogenic Methane in the Formosa Cold Seep of the South China Sea.</title>
        <authorList>
            <person name="Li L."/>
            <person name="Zhang W."/>
            <person name="Zhang S."/>
            <person name="Song L."/>
            <person name="Sun Q."/>
            <person name="Zhang H."/>
            <person name="Xiang H."/>
            <person name="Dong X."/>
        </authorList>
    </citation>
    <scope>NUCLEOTIDE SEQUENCE</scope>
    <source>
        <strain evidence="1">ZWT</strain>
    </source>
</reference>
<evidence type="ECO:0000313" key="2">
    <source>
        <dbReference type="Proteomes" id="UP001056429"/>
    </source>
</evidence>
<reference evidence="1" key="2">
    <citation type="submission" date="2021-04" db="EMBL/GenBank/DDBJ databases">
        <authorList>
            <person name="Dong X."/>
        </authorList>
    </citation>
    <scope>NUCLEOTIDE SEQUENCE</scope>
    <source>
        <strain evidence="1">ZWT</strain>
    </source>
</reference>
<sequence>MRVAILHWSRMAEFTADRAGLLACQNIDAPVTTTMKIAGLPLAHNSEVNLEEFKNKQKSSNNMITTL</sequence>
<evidence type="ECO:0000313" key="1">
    <source>
        <dbReference type="EMBL" id="MCM1988557.1"/>
    </source>
</evidence>
<dbReference type="AlphaFoldDB" id="A0A9J6NY47"/>
<dbReference type="Proteomes" id="UP001056429">
    <property type="component" value="Unassembled WGS sequence"/>
</dbReference>
<accession>A0A9J6NY47</accession>
<gene>
    <name evidence="1" type="ORF">KDK92_02310</name>
</gene>
<proteinExistence type="predicted"/>
<dbReference type="EMBL" id="JAGSOJ010000001">
    <property type="protein sequence ID" value="MCM1988557.1"/>
    <property type="molecule type" value="Genomic_DNA"/>
</dbReference>
<name>A0A9J6NY47_9CLOT</name>
<dbReference type="RefSeq" id="WP_250857423.1">
    <property type="nucleotide sequence ID" value="NZ_JAGSOJ010000001.1"/>
</dbReference>
<organism evidence="1 2">
    <name type="scientific">Oceanirhabdus seepicola</name>
    <dbReference type="NCBI Taxonomy" id="2828781"/>
    <lineage>
        <taxon>Bacteria</taxon>
        <taxon>Bacillati</taxon>
        <taxon>Bacillota</taxon>
        <taxon>Clostridia</taxon>
        <taxon>Eubacteriales</taxon>
        <taxon>Clostridiaceae</taxon>
        <taxon>Oceanirhabdus</taxon>
    </lineage>
</organism>